<dbReference type="OMA" id="MKINRCQ"/>
<dbReference type="GO" id="GO:0006565">
    <property type="term" value="P:L-serine catabolic process"/>
    <property type="evidence" value="ECO:0007669"/>
    <property type="project" value="TreeGrafter"/>
</dbReference>
<dbReference type="KEGG" id="crq:GCK72_008079"/>
<dbReference type="HOGENOM" id="CLU_424688_0_0_1"/>
<dbReference type="FunCoup" id="E3MDM3">
    <property type="interactions" value="303"/>
</dbReference>
<dbReference type="PROSITE" id="PS51671">
    <property type="entry name" value="ACT"/>
    <property type="match status" value="1"/>
</dbReference>
<sequence length="645" mass="70645">MKYFSFILFILSSCLVSMGSTASQIDAVVLDELLREIVDSSMSDLRHRLQEAVFATSFRRKILEQHGATSSSSESGSQKQLQNLLDDYIKPQKLSLALETFTQKPTTVHPVELVTADDVAISESGRLFKDDVEYSGDSSTWKFFQMPRVPAYVAITVVVMCILTFLMFVGTVIYFLTSKWKRKKNLKMDLPRGFLTRSQMMMPDPLSVQDQISRRHVASFTLKDQFCDPEKPKILQFGDISMAHHRIQGGVVRTDCRKSRCLSKLFDMNVFLKMEVNQDTGSFKERGARYALQNLTEEKKKAGVYAASAGNHALALSLHGKQLGVEVNVVMPIIAPLMKINRCQELGANILVKGNDIAESREIALQLAYDNQGTYINGYDHYDILAGAGTVGLEILEECPMPDAILVPVGGGGLVAGVATAVKALSPSTEVIGVVSETCQAIVKSLQAGHPVYTPTRPTLADGLAVPNAGVNAFASMIGKVDRVISVAENDIAVAILRLIENEKVVCEGAGAIGIGAILSGKLSHLKGKNVVSILSGGNIDSTSLGRCIERGLAYDHRVIRLSVIIPDKPGGLSKLTGLVGELSGNIRDLYLERAFMRNDMSSQRVKMVIEVRGKEHEDELKAKLEEEYDPENCQFKNSNRLKGL</sequence>
<reference evidence="7" key="1">
    <citation type="submission" date="2007-07" db="EMBL/GenBank/DDBJ databases">
        <title>PCAP assembly of the Caenorhabditis remanei genome.</title>
        <authorList>
            <consortium name="The Caenorhabditis remanei Sequencing Consortium"/>
            <person name="Wilson R.K."/>
        </authorList>
    </citation>
    <scope>NUCLEOTIDE SEQUENCE [LARGE SCALE GENOMIC DNA]</scope>
    <source>
        <strain evidence="7">PB4641</strain>
    </source>
</reference>
<dbReference type="InterPro" id="IPR044561">
    <property type="entry name" value="ACT_ThrD-II-like"/>
</dbReference>
<keyword evidence="3" id="KW-0663">Pyridoxal phosphate</keyword>
<evidence type="ECO:0000256" key="5">
    <source>
        <dbReference type="ARBA" id="ARBA00041766"/>
    </source>
</evidence>
<dbReference type="PANTHER" id="PTHR48078:SF19">
    <property type="entry name" value="ACT DOMAIN-CONTAINING PROTEIN"/>
    <property type="match status" value="1"/>
</dbReference>
<dbReference type="RefSeq" id="XP_003105737.2">
    <property type="nucleotide sequence ID" value="XM_003105689.2"/>
</dbReference>
<dbReference type="GO" id="GO:0009097">
    <property type="term" value="P:isoleucine biosynthetic process"/>
    <property type="evidence" value="ECO:0007669"/>
    <property type="project" value="TreeGrafter"/>
</dbReference>
<dbReference type="PANTHER" id="PTHR48078">
    <property type="entry name" value="THREONINE DEHYDRATASE, MITOCHONDRIAL-RELATED"/>
    <property type="match status" value="1"/>
</dbReference>
<evidence type="ECO:0000256" key="3">
    <source>
        <dbReference type="ARBA" id="ARBA00022898"/>
    </source>
</evidence>
<dbReference type="STRING" id="31234.E3MDM3"/>
<evidence type="ECO:0000256" key="6">
    <source>
        <dbReference type="ARBA" id="ARBA00042605"/>
    </source>
</evidence>
<name>E3MDM3_CAERE</name>
<dbReference type="Proteomes" id="UP000008281">
    <property type="component" value="Unassembled WGS sequence"/>
</dbReference>
<protein>
    <recommendedName>
        <fullName evidence="5">L-serine deaminase</fullName>
    </recommendedName>
    <alternativeName>
        <fullName evidence="6">L-threonine dehydratase</fullName>
    </alternativeName>
</protein>
<dbReference type="GeneID" id="9817469"/>
<dbReference type="Gene3D" id="3.30.70.260">
    <property type="match status" value="1"/>
</dbReference>
<dbReference type="CTD" id="9817469"/>
<evidence type="ECO:0000313" key="7">
    <source>
        <dbReference type="EMBL" id="EFO99145.1"/>
    </source>
</evidence>
<evidence type="ECO:0000256" key="4">
    <source>
        <dbReference type="ARBA" id="ARBA00023239"/>
    </source>
</evidence>
<dbReference type="Gene3D" id="3.40.50.1100">
    <property type="match status" value="2"/>
</dbReference>
<dbReference type="SUPFAM" id="SSF53686">
    <property type="entry name" value="Tryptophan synthase beta subunit-like PLP-dependent enzymes"/>
    <property type="match status" value="1"/>
</dbReference>
<dbReference type="InterPro" id="IPR036052">
    <property type="entry name" value="TrpB-like_PALP_sf"/>
</dbReference>
<dbReference type="InterPro" id="IPR050147">
    <property type="entry name" value="Ser/Thr_Dehydratase"/>
</dbReference>
<dbReference type="GO" id="GO:0003941">
    <property type="term" value="F:L-serine ammonia-lyase activity"/>
    <property type="evidence" value="ECO:0007669"/>
    <property type="project" value="TreeGrafter"/>
</dbReference>
<proteinExistence type="inferred from homology"/>
<evidence type="ECO:0000256" key="1">
    <source>
        <dbReference type="ARBA" id="ARBA00001933"/>
    </source>
</evidence>
<dbReference type="CDD" id="cd04886">
    <property type="entry name" value="ACT_ThrD-II-like"/>
    <property type="match status" value="1"/>
</dbReference>
<dbReference type="Pfam" id="PF00291">
    <property type="entry name" value="PALP"/>
    <property type="match status" value="1"/>
</dbReference>
<keyword evidence="4" id="KW-0456">Lyase</keyword>
<gene>
    <name evidence="7" type="ORF">CRE_17843</name>
</gene>
<evidence type="ECO:0000256" key="2">
    <source>
        <dbReference type="ARBA" id="ARBA00010869"/>
    </source>
</evidence>
<dbReference type="EMBL" id="DS268437">
    <property type="protein sequence ID" value="EFO99145.1"/>
    <property type="molecule type" value="Genomic_DNA"/>
</dbReference>
<organism evidence="8">
    <name type="scientific">Caenorhabditis remanei</name>
    <name type="common">Caenorhabditis vulgaris</name>
    <dbReference type="NCBI Taxonomy" id="31234"/>
    <lineage>
        <taxon>Eukaryota</taxon>
        <taxon>Metazoa</taxon>
        <taxon>Ecdysozoa</taxon>
        <taxon>Nematoda</taxon>
        <taxon>Chromadorea</taxon>
        <taxon>Rhabditida</taxon>
        <taxon>Rhabditina</taxon>
        <taxon>Rhabditomorpha</taxon>
        <taxon>Rhabditoidea</taxon>
        <taxon>Rhabditidae</taxon>
        <taxon>Peloderinae</taxon>
        <taxon>Caenorhabditis</taxon>
    </lineage>
</organism>
<dbReference type="eggNOG" id="KOG1250">
    <property type="taxonomic scope" value="Eukaryota"/>
</dbReference>
<evidence type="ECO:0000313" key="8">
    <source>
        <dbReference type="Proteomes" id="UP000008281"/>
    </source>
</evidence>
<comment type="cofactor">
    <cofactor evidence="1">
        <name>pyridoxal 5'-phosphate</name>
        <dbReference type="ChEBI" id="CHEBI:597326"/>
    </cofactor>
</comment>
<dbReference type="GO" id="GO:0004794">
    <property type="term" value="F:threonine deaminase activity"/>
    <property type="evidence" value="ECO:0007669"/>
    <property type="project" value="TreeGrafter"/>
</dbReference>
<dbReference type="InterPro" id="IPR002912">
    <property type="entry name" value="ACT_dom"/>
</dbReference>
<keyword evidence="8" id="KW-1185">Reference proteome</keyword>
<dbReference type="OrthoDB" id="4418812at2759"/>
<accession>E3MDM3</accession>
<dbReference type="CDD" id="cd01562">
    <property type="entry name" value="Thr-dehyd"/>
    <property type="match status" value="1"/>
</dbReference>
<dbReference type="GO" id="GO:0006567">
    <property type="term" value="P:L-threonine catabolic process"/>
    <property type="evidence" value="ECO:0007669"/>
    <property type="project" value="TreeGrafter"/>
</dbReference>
<comment type="similarity">
    <text evidence="2">Belongs to the serine/threonine dehydratase family.</text>
</comment>
<dbReference type="InterPro" id="IPR001926">
    <property type="entry name" value="TrpB-like_PALP"/>
</dbReference>
<dbReference type="AlphaFoldDB" id="E3MDM3"/>
<dbReference type="FunFam" id="3.40.50.1100:FF:000007">
    <property type="entry name" value="L-threonine dehydratase catabolic TdcB"/>
    <property type="match status" value="1"/>
</dbReference>